<sequence length="41" mass="4396">MLAKNGPLEPTVSGDQGYADLVFKMFGLTCQPVGLNLKNVE</sequence>
<evidence type="ECO:0000313" key="1">
    <source>
        <dbReference type="EMBL" id="QSQ09694.1"/>
    </source>
</evidence>
<organism evidence="1 2">
    <name type="scientific">Koleobacter methoxysyntrophicus</name>
    <dbReference type="NCBI Taxonomy" id="2751313"/>
    <lineage>
        <taxon>Bacteria</taxon>
        <taxon>Bacillati</taxon>
        <taxon>Bacillota</taxon>
        <taxon>Clostridia</taxon>
        <taxon>Koleobacterales</taxon>
        <taxon>Koleobacteraceae</taxon>
        <taxon>Koleobacter</taxon>
    </lineage>
</organism>
<evidence type="ECO:0000313" key="2">
    <source>
        <dbReference type="Proteomes" id="UP000662904"/>
    </source>
</evidence>
<proteinExistence type="predicted"/>
<protein>
    <submittedName>
        <fullName evidence="1">Uncharacterized protein</fullName>
    </submittedName>
</protein>
<accession>A0A8A0RP62</accession>
<gene>
    <name evidence="1" type="ORF">H0A61_02073</name>
</gene>
<dbReference type="EMBL" id="CP059066">
    <property type="protein sequence ID" value="QSQ09694.1"/>
    <property type="molecule type" value="Genomic_DNA"/>
</dbReference>
<keyword evidence="2" id="KW-1185">Reference proteome</keyword>
<dbReference type="AlphaFoldDB" id="A0A8A0RP62"/>
<reference evidence="1" key="1">
    <citation type="submission" date="2020-07" db="EMBL/GenBank/DDBJ databases">
        <title>Koleobacter methoxysyntrophicus gen. nov., sp. nov., a novel anaerobic bacterium isolated from deep subsurface oil field and proposal of Koleobacterales ord. nov. in the phylum Firmicutes.</title>
        <authorList>
            <person name="Sakamoto S."/>
            <person name="Tamaki H."/>
        </authorList>
    </citation>
    <scope>NUCLEOTIDE SEQUENCE</scope>
    <source>
        <strain evidence="1">NRmbB1</strain>
    </source>
</reference>
<name>A0A8A0RP62_9FIRM</name>
<dbReference type="Proteomes" id="UP000662904">
    <property type="component" value="Chromosome"/>
</dbReference>
<dbReference type="KEGG" id="kme:H0A61_02073"/>